<dbReference type="Proteomes" id="UP000198862">
    <property type="component" value="Unassembled WGS sequence"/>
</dbReference>
<keyword evidence="1" id="KW-0694">RNA-binding</keyword>
<dbReference type="CDD" id="cd00165">
    <property type="entry name" value="S4"/>
    <property type="match status" value="1"/>
</dbReference>
<dbReference type="STRING" id="1123010.SAMN02745724_04116"/>
<dbReference type="GO" id="GO:0003723">
    <property type="term" value="F:RNA binding"/>
    <property type="evidence" value="ECO:0007669"/>
    <property type="project" value="UniProtKB-KW"/>
</dbReference>
<evidence type="ECO:0000256" key="1">
    <source>
        <dbReference type="PROSITE-ProRule" id="PRU00182"/>
    </source>
</evidence>
<evidence type="ECO:0000256" key="2">
    <source>
        <dbReference type="SAM" id="MobiDB-lite"/>
    </source>
</evidence>
<dbReference type="OrthoDB" id="9802835at2"/>
<dbReference type="Pfam" id="PF13275">
    <property type="entry name" value="S4_2"/>
    <property type="match status" value="1"/>
</dbReference>
<evidence type="ECO:0000313" key="3">
    <source>
        <dbReference type="EMBL" id="SFD29489.1"/>
    </source>
</evidence>
<dbReference type="Gene3D" id="3.10.290.10">
    <property type="entry name" value="RNA-binding S4 domain"/>
    <property type="match status" value="1"/>
</dbReference>
<proteinExistence type="predicted"/>
<accession>A0A1I1R5A8</accession>
<dbReference type="AlphaFoldDB" id="A0A1I1R5A8"/>
<dbReference type="InterPro" id="IPR036986">
    <property type="entry name" value="S4_RNA-bd_sf"/>
</dbReference>
<dbReference type="PROSITE" id="PS50889">
    <property type="entry name" value="S4"/>
    <property type="match status" value="1"/>
</dbReference>
<dbReference type="SUPFAM" id="SSF55174">
    <property type="entry name" value="Alpha-L RNA-binding motif"/>
    <property type="match status" value="1"/>
</dbReference>
<feature type="compositionally biased region" description="Basic residues" evidence="2">
    <location>
        <begin position="107"/>
        <end position="120"/>
    </location>
</feature>
<gene>
    <name evidence="3" type="ORF">SAMN02745724_04116</name>
</gene>
<reference evidence="3 4" key="1">
    <citation type="submission" date="2016-10" db="EMBL/GenBank/DDBJ databases">
        <authorList>
            <person name="de Groot N.N."/>
        </authorList>
    </citation>
    <scope>NUCLEOTIDE SEQUENCE [LARGE SCALE GENOMIC DNA]</scope>
    <source>
        <strain evidence="3 4">DSM 6059</strain>
    </source>
</reference>
<sequence>MSDNSLEIVAEVELQEEPIELCNLLQILDLVESGGQAKTMISEGYVGLNDEVCTQKRRKVFGGDILNFGGNLYQISLAEDGMSLDSLPSDNAETTEPETVEETKLSKNAKSKLRKKKNKAKNTSAPTGHRSKLNPNQGKSETTGRKPISFG</sequence>
<protein>
    <submittedName>
        <fullName evidence="3">Ribosome-associated protein</fullName>
    </submittedName>
</protein>
<organism evidence="3 4">
    <name type="scientific">Pseudoalteromonas denitrificans DSM 6059</name>
    <dbReference type="NCBI Taxonomy" id="1123010"/>
    <lineage>
        <taxon>Bacteria</taxon>
        <taxon>Pseudomonadati</taxon>
        <taxon>Pseudomonadota</taxon>
        <taxon>Gammaproteobacteria</taxon>
        <taxon>Alteromonadales</taxon>
        <taxon>Pseudoalteromonadaceae</taxon>
        <taxon>Pseudoalteromonas</taxon>
    </lineage>
</organism>
<name>A0A1I1R5A8_9GAMM</name>
<dbReference type="RefSeq" id="WP_091989110.1">
    <property type="nucleotide sequence ID" value="NZ_FOLO01000046.1"/>
</dbReference>
<evidence type="ECO:0000313" key="4">
    <source>
        <dbReference type="Proteomes" id="UP000198862"/>
    </source>
</evidence>
<dbReference type="EMBL" id="FOLO01000046">
    <property type="protein sequence ID" value="SFD29489.1"/>
    <property type="molecule type" value="Genomic_DNA"/>
</dbReference>
<feature type="region of interest" description="Disordered" evidence="2">
    <location>
        <begin position="83"/>
        <end position="151"/>
    </location>
</feature>
<keyword evidence="4" id="KW-1185">Reference proteome</keyword>